<dbReference type="EMBL" id="JAGZYH010000036">
    <property type="protein sequence ID" value="MBS6622471.1"/>
    <property type="molecule type" value="Genomic_DNA"/>
</dbReference>
<keyword evidence="1" id="KW-1188">Viral release from host cell</keyword>
<dbReference type="PANTHER" id="PTHR37813:SF1">
    <property type="entry name" value="FELS-2 PROPHAGE PROTEIN"/>
    <property type="match status" value="1"/>
</dbReference>
<evidence type="ECO:0000256" key="2">
    <source>
        <dbReference type="SAM" id="MobiDB-lite"/>
    </source>
</evidence>
<feature type="domain" description="Phage tail tape measure protein" evidence="3">
    <location>
        <begin position="102"/>
        <end position="314"/>
    </location>
</feature>
<reference evidence="4" key="1">
    <citation type="submission" date="2021-02" db="EMBL/GenBank/DDBJ databases">
        <title>Infant gut strain persistence is associated with maternal origin, phylogeny, and functional potential including surface adhesion and iron acquisition.</title>
        <authorList>
            <person name="Lou Y.C."/>
        </authorList>
    </citation>
    <scope>NUCLEOTIDE SEQUENCE</scope>
    <source>
        <strain evidence="4">L2_039_000G1_dasL2_039_000G1_maxbin2.maxbin.077</strain>
    </source>
</reference>
<sequence length="1387" mass="144607">MAKNQELELSILIGGHVDNSLAQAVKLANTQIGSVANGASKFAANIAKGAVAAAGGVAAGVVNTTKEAVAFESEMLDVTKYVSGLTDDNGKVVKENYDEMSKGILDLSTQIPYTAEELTRLAAAAGQSGKNMDDLLGKEQFLKDVAEMGTAMDISADQAGDWAAKWEVAFDTDHEGVMKLADQINYLGAHYATTAAEIAQTVNDTGSLGMIAGMDTDQTAALSTALLAMGVNSNTVATSIRRMYTNLTMGSKATKAQHEAFEELGFSATQFAKDMQKVDANGKSLAPEALKRLFTAIGQQDEDKQVGYLKTLLGQWAIESGAKLTGNLKLFVDTLDDVSDASKYTGSMYKEFMLKCETSESVLEMLSNAWRAVRIEVGNNFLPILKDVAGFGLDKLNDFRAALPDITARVKEVIEYLLNNGDKVAATIGGIGAAWAGMRFAPQILQVVSGVTKDVSGATTGGGKIFNGIRTIASGMSYGAQMAGIQSPSIGPQPQNSFLKNIATKANGAGVGLWATLKNFTGLTKNDGKTKIDFVRDVMGASERGQTIRQSFPALNRIAVAASDVGKTRIGTAVTNLPGTIAKQGVGFLNSLNIAPGSKFNSVISSMAASTAMTKGNASLSALGSVFAQTGAGKKLSGMAANVGTFLSDIPGGIKGGIAKGGVNFLNGLNIAPGSKLNSVISSMAASTATKSGGEAWTQIKGIAGQTKVGKAVSGVADFGGKAFGLGKAVASPVLKGGFNIFAGLMSTFGPVIAGLGSVIAVVSLLGDHFEDIRQIIGQVFGEKGLTLFDGFTGKVQGIAGNIHDTLSNAFSLENLQNIQQGLSGKSILGIDDLGTTFGAVIPIIESVKGLIGQIVDLGVNHIKPLLADVLSFAVNDLFPAVSPLISMIISLVGTTLINAIKLVVDVIHGLLPVIEPVIQSIVGLIKGIVSVTITVVNGIIRALNSFSFTVPQWLENVPVAKNFAGKTFGFNLSEVAMPAFANGGFTRGVSIAGEAGTEAVISFKPSVHDSNVENWVRAGRMLGVSGEDATRAAGVQNVQYFANGGFTDGSKEKLDKLIDFSNAYGEYALRSNGIKSTGDVVSMMWTVANNAMSGDGSLELVATSIAADVAPIILNKYLGSDSTITKAVTEAAKTYNGGTVLSSWENGVLTDTGTPLYMLSQQDAAQPPATEAPDVPAETYQTAKESAENSASATGNEKLDNLIDFSKAYADYALRSNGIRTAGDAASMLWTVANNSLAGDGSLELVATGIAADVAPLVLNKYFGGDSTITSMLTEAAKTYNGGTVLSSWENGALTDTGTPLYMLSQRDTEKTLPDMPSSAYRAAGGGDGGSSSSIKDSQFVFSPHITVGSGTNMEELEREMRKLFEEFKQEMREEEREQGRVKYAS</sequence>
<dbReference type="NCBIfam" id="TIGR01760">
    <property type="entry name" value="tape_meas_TP901"/>
    <property type="match status" value="1"/>
</dbReference>
<dbReference type="Pfam" id="PF10145">
    <property type="entry name" value="PhageMin_Tail"/>
    <property type="match status" value="1"/>
</dbReference>
<dbReference type="InterPro" id="IPR010090">
    <property type="entry name" value="Phage_tape_meas"/>
</dbReference>
<dbReference type="Proteomes" id="UP000811365">
    <property type="component" value="Unassembled WGS sequence"/>
</dbReference>
<protein>
    <submittedName>
        <fullName evidence="4">Phage tail tape measure protein</fullName>
    </submittedName>
</protein>
<dbReference type="PANTHER" id="PTHR37813">
    <property type="entry name" value="FELS-2 PROPHAGE PROTEIN"/>
    <property type="match status" value="1"/>
</dbReference>
<name>A0A9E1M035_9FIRM</name>
<accession>A0A9E1M035</accession>
<comment type="caution">
    <text evidence="4">The sequence shown here is derived from an EMBL/GenBank/DDBJ whole genome shotgun (WGS) entry which is preliminary data.</text>
</comment>
<proteinExistence type="predicted"/>
<evidence type="ECO:0000259" key="3">
    <source>
        <dbReference type="Pfam" id="PF10145"/>
    </source>
</evidence>
<organism evidence="4 5">
    <name type="scientific">Faecalibacterium prausnitzii</name>
    <dbReference type="NCBI Taxonomy" id="853"/>
    <lineage>
        <taxon>Bacteria</taxon>
        <taxon>Bacillati</taxon>
        <taxon>Bacillota</taxon>
        <taxon>Clostridia</taxon>
        <taxon>Eubacteriales</taxon>
        <taxon>Oscillospiraceae</taxon>
        <taxon>Faecalibacterium</taxon>
    </lineage>
</organism>
<feature type="region of interest" description="Disordered" evidence="2">
    <location>
        <begin position="1312"/>
        <end position="1338"/>
    </location>
</feature>
<gene>
    <name evidence="4" type="ORF">KH315_09980</name>
</gene>
<evidence type="ECO:0000313" key="5">
    <source>
        <dbReference type="Proteomes" id="UP000811365"/>
    </source>
</evidence>
<evidence type="ECO:0000256" key="1">
    <source>
        <dbReference type="ARBA" id="ARBA00022612"/>
    </source>
</evidence>
<evidence type="ECO:0000313" key="4">
    <source>
        <dbReference type="EMBL" id="MBS6622471.1"/>
    </source>
</evidence>